<sequence length="411" mass="45126">MAHDPIVLDLTGTDIQGESARIRELGPVAPVVLPGGVPAWSVTDQAVLRSLLADPRVSKDPRQHWAAYGNGEITEAWPLLPWVAVDNMFTAYGPEHRRLRKLVSPAFTHRRTTALRPRIEELITSLLDDLAATPPGEVADLRTRYAYPVPIRVITELMGVPDHLGAPMHKCVDGFFDTSFTPEQAQANYVEMFGLVSELVSYRRENPGDDITSVLITTRAEDDGSSLTEKELVDTLMLVINAGHETTVNLLDQAITALLTHPEQRDDVVSGRVPWSDLVEETLRYQAPVAHLPLRYAVEDIDIDGGFRIPKGEAILASYAGASRDPKIHGETTDVFDVHRKTKDQHVAFGYGAHHCLGAPLARMEATIALPALFERFPGLRFATDASELVPMGSFISNGHRSLPVYLDAAA</sequence>
<dbReference type="InterPro" id="IPR002397">
    <property type="entry name" value="Cyt_P450_B"/>
</dbReference>
<evidence type="ECO:0000256" key="1">
    <source>
        <dbReference type="ARBA" id="ARBA00001971"/>
    </source>
</evidence>
<dbReference type="PRINTS" id="PR00359">
    <property type="entry name" value="BP450"/>
</dbReference>
<dbReference type="PRINTS" id="PR00385">
    <property type="entry name" value="P450"/>
</dbReference>
<gene>
    <name evidence="9" type="ORF">BJY24_006056</name>
</gene>
<evidence type="ECO:0000256" key="6">
    <source>
        <dbReference type="ARBA" id="ARBA00023004"/>
    </source>
</evidence>
<evidence type="ECO:0000256" key="5">
    <source>
        <dbReference type="ARBA" id="ARBA00023002"/>
    </source>
</evidence>
<evidence type="ECO:0000256" key="3">
    <source>
        <dbReference type="ARBA" id="ARBA00022617"/>
    </source>
</evidence>
<dbReference type="GO" id="GO:0004497">
    <property type="term" value="F:monooxygenase activity"/>
    <property type="evidence" value="ECO:0007669"/>
    <property type="project" value="UniProtKB-KW"/>
</dbReference>
<evidence type="ECO:0000256" key="2">
    <source>
        <dbReference type="ARBA" id="ARBA00010617"/>
    </source>
</evidence>
<dbReference type="InterPro" id="IPR036396">
    <property type="entry name" value="Cyt_P450_sf"/>
</dbReference>
<keyword evidence="10" id="KW-1185">Reference proteome</keyword>
<dbReference type="AlphaFoldDB" id="A0A7W9PK89"/>
<evidence type="ECO:0000256" key="4">
    <source>
        <dbReference type="ARBA" id="ARBA00022723"/>
    </source>
</evidence>
<dbReference type="FunFam" id="1.10.630.10:FF:000018">
    <property type="entry name" value="Cytochrome P450 monooxygenase"/>
    <property type="match status" value="1"/>
</dbReference>
<reference evidence="9 10" key="1">
    <citation type="submission" date="2020-08" db="EMBL/GenBank/DDBJ databases">
        <title>Sequencing the genomes of 1000 actinobacteria strains.</title>
        <authorList>
            <person name="Klenk H.-P."/>
        </authorList>
    </citation>
    <scope>NUCLEOTIDE SEQUENCE [LARGE SCALE GENOMIC DNA]</scope>
    <source>
        <strain evidence="9 10">DSM 43582</strain>
    </source>
</reference>
<dbReference type="CDD" id="cd11029">
    <property type="entry name" value="CYP107-like"/>
    <property type="match status" value="1"/>
</dbReference>
<dbReference type="GO" id="GO:0016705">
    <property type="term" value="F:oxidoreductase activity, acting on paired donors, with incorporation or reduction of molecular oxygen"/>
    <property type="evidence" value="ECO:0007669"/>
    <property type="project" value="InterPro"/>
</dbReference>
<dbReference type="RefSeq" id="WP_040748556.1">
    <property type="nucleotide sequence ID" value="NZ_JACHIT010000002.1"/>
</dbReference>
<dbReference type="GO" id="GO:0020037">
    <property type="term" value="F:heme binding"/>
    <property type="evidence" value="ECO:0007669"/>
    <property type="project" value="InterPro"/>
</dbReference>
<protein>
    <submittedName>
        <fullName evidence="9">Cytochrome P450</fullName>
    </submittedName>
</protein>
<evidence type="ECO:0000313" key="10">
    <source>
        <dbReference type="Proteomes" id="UP000540412"/>
    </source>
</evidence>
<keyword evidence="5 8" id="KW-0560">Oxidoreductase</keyword>
<dbReference type="EMBL" id="JACHIT010000002">
    <property type="protein sequence ID" value="MBB5917144.1"/>
    <property type="molecule type" value="Genomic_DNA"/>
</dbReference>
<keyword evidence="3 8" id="KW-0349">Heme</keyword>
<accession>A0A7W9PK89</accession>
<keyword evidence="6 8" id="KW-0408">Iron</keyword>
<dbReference type="Proteomes" id="UP000540412">
    <property type="component" value="Unassembled WGS sequence"/>
</dbReference>
<keyword evidence="4 8" id="KW-0479">Metal-binding</keyword>
<proteinExistence type="inferred from homology"/>
<dbReference type="Pfam" id="PF00067">
    <property type="entry name" value="p450"/>
    <property type="match status" value="2"/>
</dbReference>
<keyword evidence="7 8" id="KW-0503">Monooxygenase</keyword>
<name>A0A7W9PK89_9NOCA</name>
<dbReference type="SUPFAM" id="SSF48264">
    <property type="entry name" value="Cytochrome P450"/>
    <property type="match status" value="1"/>
</dbReference>
<dbReference type="PANTHER" id="PTHR46696:SF1">
    <property type="entry name" value="CYTOCHROME P450 YJIB-RELATED"/>
    <property type="match status" value="1"/>
</dbReference>
<comment type="caution">
    <text evidence="9">The sequence shown here is derived from an EMBL/GenBank/DDBJ whole genome shotgun (WGS) entry which is preliminary data.</text>
</comment>
<dbReference type="InterPro" id="IPR001128">
    <property type="entry name" value="Cyt_P450"/>
</dbReference>
<comment type="similarity">
    <text evidence="2 8">Belongs to the cytochrome P450 family.</text>
</comment>
<evidence type="ECO:0000256" key="7">
    <source>
        <dbReference type="ARBA" id="ARBA00023033"/>
    </source>
</evidence>
<comment type="cofactor">
    <cofactor evidence="1">
        <name>heme</name>
        <dbReference type="ChEBI" id="CHEBI:30413"/>
    </cofactor>
</comment>
<dbReference type="Gene3D" id="1.10.630.10">
    <property type="entry name" value="Cytochrome P450"/>
    <property type="match status" value="1"/>
</dbReference>
<dbReference type="PANTHER" id="PTHR46696">
    <property type="entry name" value="P450, PUTATIVE (EUROFUNG)-RELATED"/>
    <property type="match status" value="1"/>
</dbReference>
<dbReference type="PROSITE" id="PS00086">
    <property type="entry name" value="CYTOCHROME_P450"/>
    <property type="match status" value="1"/>
</dbReference>
<dbReference type="InterPro" id="IPR017972">
    <property type="entry name" value="Cyt_P450_CS"/>
</dbReference>
<dbReference type="GO" id="GO:0005506">
    <property type="term" value="F:iron ion binding"/>
    <property type="evidence" value="ECO:0007669"/>
    <property type="project" value="InterPro"/>
</dbReference>
<organism evidence="9 10">
    <name type="scientific">Nocardia transvalensis</name>
    <dbReference type="NCBI Taxonomy" id="37333"/>
    <lineage>
        <taxon>Bacteria</taxon>
        <taxon>Bacillati</taxon>
        <taxon>Actinomycetota</taxon>
        <taxon>Actinomycetes</taxon>
        <taxon>Mycobacteriales</taxon>
        <taxon>Nocardiaceae</taxon>
        <taxon>Nocardia</taxon>
    </lineage>
</organism>
<evidence type="ECO:0000256" key="8">
    <source>
        <dbReference type="RuleBase" id="RU000461"/>
    </source>
</evidence>
<evidence type="ECO:0000313" key="9">
    <source>
        <dbReference type="EMBL" id="MBB5917144.1"/>
    </source>
</evidence>